<sequence length="159" mass="17604">MRLMTRWLTEDELDAWLRLAGVMLKLGPALDSQLQRDSDMTHFDYLCLAMLSESGDRTRTMSDLAGKTNASLSRLSHVITKLEKRGYVSRCPSPASRRVTMVRLTDDGWGVLVKAAPGHVETVRSLVFDGLSADDVAALEKIAGHIVERIEASRLDSTC</sequence>
<dbReference type="Proteomes" id="UP000291189">
    <property type="component" value="Unassembled WGS sequence"/>
</dbReference>
<evidence type="ECO:0000313" key="2">
    <source>
        <dbReference type="EMBL" id="RYU13416.1"/>
    </source>
</evidence>
<gene>
    <name evidence="2" type="ORF">ETU37_06160</name>
</gene>
<name>A0A4V1Z274_9ACTN</name>
<comment type="caution">
    <text evidence="2">The sequence shown here is derived from an EMBL/GenBank/DDBJ whole genome shotgun (WGS) entry which is preliminary data.</text>
</comment>
<dbReference type="GO" id="GO:0003700">
    <property type="term" value="F:DNA-binding transcription factor activity"/>
    <property type="evidence" value="ECO:0007669"/>
    <property type="project" value="InterPro"/>
</dbReference>
<accession>A0A4V1Z274</accession>
<dbReference type="InterPro" id="IPR000835">
    <property type="entry name" value="HTH_MarR-typ"/>
</dbReference>
<dbReference type="PRINTS" id="PR00598">
    <property type="entry name" value="HTHMARR"/>
</dbReference>
<dbReference type="OrthoDB" id="3526267at2"/>
<dbReference type="InterPro" id="IPR039422">
    <property type="entry name" value="MarR/SlyA-like"/>
</dbReference>
<keyword evidence="3" id="KW-1185">Reference proteome</keyword>
<dbReference type="GO" id="GO:0006950">
    <property type="term" value="P:response to stress"/>
    <property type="evidence" value="ECO:0007669"/>
    <property type="project" value="TreeGrafter"/>
</dbReference>
<feature type="domain" description="HTH marR-type" evidence="1">
    <location>
        <begin position="10"/>
        <end position="148"/>
    </location>
</feature>
<evidence type="ECO:0000313" key="3">
    <source>
        <dbReference type="Proteomes" id="UP000291189"/>
    </source>
</evidence>
<dbReference type="InterPro" id="IPR036388">
    <property type="entry name" value="WH-like_DNA-bd_sf"/>
</dbReference>
<dbReference type="InterPro" id="IPR036390">
    <property type="entry name" value="WH_DNA-bd_sf"/>
</dbReference>
<proteinExistence type="predicted"/>
<reference evidence="2 3" key="1">
    <citation type="submission" date="2019-01" db="EMBL/GenBank/DDBJ databases">
        <title>Nocardioides guangzhouensis sp. nov., an actinobacterium isolated from soil.</title>
        <authorList>
            <person name="Fu Y."/>
            <person name="Cai Y."/>
            <person name="Lin Z."/>
            <person name="Chen P."/>
        </authorList>
    </citation>
    <scope>NUCLEOTIDE SEQUENCE [LARGE SCALE GENOMIC DNA]</scope>
    <source>
        <strain evidence="2 3">NBRC 105384</strain>
    </source>
</reference>
<dbReference type="Gene3D" id="1.10.10.10">
    <property type="entry name" value="Winged helix-like DNA-binding domain superfamily/Winged helix DNA-binding domain"/>
    <property type="match status" value="1"/>
</dbReference>
<organism evidence="2 3">
    <name type="scientific">Nocardioides iriomotensis</name>
    <dbReference type="NCBI Taxonomy" id="715784"/>
    <lineage>
        <taxon>Bacteria</taxon>
        <taxon>Bacillati</taxon>
        <taxon>Actinomycetota</taxon>
        <taxon>Actinomycetes</taxon>
        <taxon>Propionibacteriales</taxon>
        <taxon>Nocardioidaceae</taxon>
        <taxon>Nocardioides</taxon>
    </lineage>
</organism>
<dbReference type="AlphaFoldDB" id="A0A4V1Z274"/>
<dbReference type="PANTHER" id="PTHR33164:SF99">
    <property type="entry name" value="MARR FAMILY REGULATORY PROTEIN"/>
    <property type="match status" value="1"/>
</dbReference>
<dbReference type="EMBL" id="SDPU01000018">
    <property type="protein sequence ID" value="RYU13416.1"/>
    <property type="molecule type" value="Genomic_DNA"/>
</dbReference>
<dbReference type="PROSITE" id="PS50995">
    <property type="entry name" value="HTH_MARR_2"/>
    <property type="match status" value="1"/>
</dbReference>
<dbReference type="Pfam" id="PF01047">
    <property type="entry name" value="MarR"/>
    <property type="match status" value="1"/>
</dbReference>
<evidence type="ECO:0000259" key="1">
    <source>
        <dbReference type="PROSITE" id="PS50995"/>
    </source>
</evidence>
<dbReference type="SMART" id="SM00347">
    <property type="entry name" value="HTH_MARR"/>
    <property type="match status" value="1"/>
</dbReference>
<dbReference type="SUPFAM" id="SSF46785">
    <property type="entry name" value="Winged helix' DNA-binding domain"/>
    <property type="match status" value="1"/>
</dbReference>
<protein>
    <submittedName>
        <fullName evidence="2">MarR family transcriptional regulator</fullName>
    </submittedName>
</protein>
<dbReference type="PANTHER" id="PTHR33164">
    <property type="entry name" value="TRANSCRIPTIONAL REGULATOR, MARR FAMILY"/>
    <property type="match status" value="1"/>
</dbReference>